<dbReference type="InterPro" id="IPR034346">
    <property type="entry name" value="Gtt2-like_C"/>
</dbReference>
<feature type="domain" description="GST C-terminal" evidence="2">
    <location>
        <begin position="86"/>
        <end position="203"/>
    </location>
</feature>
<evidence type="ECO:0000313" key="4">
    <source>
        <dbReference type="Proteomes" id="UP000295678"/>
    </source>
</evidence>
<dbReference type="RefSeq" id="WP_132804864.1">
    <property type="nucleotide sequence ID" value="NZ_SMAK01000001.1"/>
</dbReference>
<dbReference type="PROSITE" id="PS50404">
    <property type="entry name" value="GST_NTER"/>
    <property type="match status" value="1"/>
</dbReference>
<dbReference type="Pfam" id="PF00043">
    <property type="entry name" value="GST_C"/>
    <property type="match status" value="1"/>
</dbReference>
<dbReference type="SUPFAM" id="SSF52833">
    <property type="entry name" value="Thioredoxin-like"/>
    <property type="match status" value="1"/>
</dbReference>
<dbReference type="InterPro" id="IPR010987">
    <property type="entry name" value="Glutathione-S-Trfase_C-like"/>
</dbReference>
<dbReference type="PANTHER" id="PTHR44051:SF8">
    <property type="entry name" value="GLUTATHIONE S-TRANSFERASE GSTA"/>
    <property type="match status" value="1"/>
</dbReference>
<dbReference type="OrthoDB" id="5293590at2"/>
<dbReference type="Pfam" id="PF13409">
    <property type="entry name" value="GST_N_2"/>
    <property type="match status" value="1"/>
</dbReference>
<dbReference type="AlphaFoldDB" id="A0A4R3ML26"/>
<dbReference type="Proteomes" id="UP000295678">
    <property type="component" value="Unassembled WGS sequence"/>
</dbReference>
<dbReference type="Gene3D" id="3.40.30.10">
    <property type="entry name" value="Glutaredoxin"/>
    <property type="match status" value="1"/>
</dbReference>
<protein>
    <submittedName>
        <fullName evidence="3">Glutathione S-transferase</fullName>
    </submittedName>
</protein>
<dbReference type="InterPro" id="IPR004046">
    <property type="entry name" value="GST_C"/>
</dbReference>
<dbReference type="SFLD" id="SFLDS00019">
    <property type="entry name" value="Glutathione_Transferase_(cytos"/>
    <property type="match status" value="1"/>
</dbReference>
<dbReference type="InterPro" id="IPR040079">
    <property type="entry name" value="Glutathione_S-Trfase"/>
</dbReference>
<keyword evidence="4" id="KW-1185">Reference proteome</keyword>
<dbReference type="PANTHER" id="PTHR44051">
    <property type="entry name" value="GLUTATHIONE S-TRANSFERASE-RELATED"/>
    <property type="match status" value="1"/>
</dbReference>
<dbReference type="Gene3D" id="1.20.1050.10">
    <property type="match status" value="1"/>
</dbReference>
<evidence type="ECO:0000313" key="3">
    <source>
        <dbReference type="EMBL" id="TCT13478.1"/>
    </source>
</evidence>
<dbReference type="GO" id="GO:0016740">
    <property type="term" value="F:transferase activity"/>
    <property type="evidence" value="ECO:0007669"/>
    <property type="project" value="UniProtKB-KW"/>
</dbReference>
<evidence type="ECO:0000259" key="1">
    <source>
        <dbReference type="PROSITE" id="PS50404"/>
    </source>
</evidence>
<sequence>MKLYTCSRAPNPRRVNIFMAEKGIDIPRIELDIMALEHKTPEFAAINPIQRLPVLELDDGTHISESVAICRFLDELHPEPPLFGTTALERALVDMWQRRLDLNFLAAIAHAFRHVHPAMAPLEQPQIREWGEANRPKVLEFLGLMDREVAEREFVAGDRFTIADISMLVAVDFMKVARLAVPTDCAHVRRWHGTVSARPSAAA</sequence>
<dbReference type="InterPro" id="IPR036282">
    <property type="entry name" value="Glutathione-S-Trfase_C_sf"/>
</dbReference>
<dbReference type="SUPFAM" id="SSF47616">
    <property type="entry name" value="GST C-terminal domain-like"/>
    <property type="match status" value="1"/>
</dbReference>
<reference evidence="3 4" key="1">
    <citation type="submission" date="2019-03" db="EMBL/GenBank/DDBJ databases">
        <title>Genomic Encyclopedia of Type Strains, Phase IV (KMG-IV): sequencing the most valuable type-strain genomes for metagenomic binning, comparative biology and taxonomic classification.</title>
        <authorList>
            <person name="Goeker M."/>
        </authorList>
    </citation>
    <scope>NUCLEOTIDE SEQUENCE [LARGE SCALE GENOMIC DNA]</scope>
    <source>
        <strain evidence="3 4">DSM 19345</strain>
    </source>
</reference>
<evidence type="ECO:0000259" key="2">
    <source>
        <dbReference type="PROSITE" id="PS50405"/>
    </source>
</evidence>
<gene>
    <name evidence="3" type="ORF">EDC22_101345</name>
</gene>
<name>A0A4R3ML26_9HYPH</name>
<feature type="domain" description="GST N-terminal" evidence="1">
    <location>
        <begin position="1"/>
        <end position="81"/>
    </location>
</feature>
<comment type="caution">
    <text evidence="3">The sequence shown here is derived from an EMBL/GenBank/DDBJ whole genome shotgun (WGS) entry which is preliminary data.</text>
</comment>
<proteinExistence type="predicted"/>
<dbReference type="CDD" id="cd03182">
    <property type="entry name" value="GST_C_GTT2_like"/>
    <property type="match status" value="1"/>
</dbReference>
<dbReference type="CDD" id="cd03051">
    <property type="entry name" value="GST_N_GTT2_like"/>
    <property type="match status" value="1"/>
</dbReference>
<dbReference type="InterPro" id="IPR036249">
    <property type="entry name" value="Thioredoxin-like_sf"/>
</dbReference>
<keyword evidence="3" id="KW-0808">Transferase</keyword>
<accession>A0A4R3ML26</accession>
<dbReference type="InterPro" id="IPR034345">
    <property type="entry name" value="Gtt2-like_N"/>
</dbReference>
<dbReference type="SFLD" id="SFLDG00358">
    <property type="entry name" value="Main_(cytGST)"/>
    <property type="match status" value="1"/>
</dbReference>
<organism evidence="3 4">
    <name type="scientific">Tepidamorphus gemmatus</name>
    <dbReference type="NCBI Taxonomy" id="747076"/>
    <lineage>
        <taxon>Bacteria</taxon>
        <taxon>Pseudomonadati</taxon>
        <taxon>Pseudomonadota</taxon>
        <taxon>Alphaproteobacteria</taxon>
        <taxon>Hyphomicrobiales</taxon>
        <taxon>Tepidamorphaceae</taxon>
        <taxon>Tepidamorphus</taxon>
    </lineage>
</organism>
<dbReference type="PROSITE" id="PS50405">
    <property type="entry name" value="GST_CTER"/>
    <property type="match status" value="1"/>
</dbReference>
<dbReference type="InterPro" id="IPR004045">
    <property type="entry name" value="Glutathione_S-Trfase_N"/>
</dbReference>
<dbReference type="EMBL" id="SMAK01000001">
    <property type="protein sequence ID" value="TCT13478.1"/>
    <property type="molecule type" value="Genomic_DNA"/>
</dbReference>